<comment type="catalytic activity">
    <reaction evidence="1 5">
        <text>[protein]-peptidylproline (omega=180) = [protein]-peptidylproline (omega=0)</text>
        <dbReference type="Rhea" id="RHEA:16237"/>
        <dbReference type="Rhea" id="RHEA-COMP:10747"/>
        <dbReference type="Rhea" id="RHEA-COMP:10748"/>
        <dbReference type="ChEBI" id="CHEBI:83833"/>
        <dbReference type="ChEBI" id="CHEBI:83834"/>
        <dbReference type="EC" id="5.2.1.8"/>
    </reaction>
</comment>
<evidence type="ECO:0000256" key="3">
    <source>
        <dbReference type="ARBA" id="ARBA00023110"/>
    </source>
</evidence>
<dbReference type="PANTHER" id="PTHR11071">
    <property type="entry name" value="PEPTIDYL-PROLYL CIS-TRANS ISOMERASE"/>
    <property type="match status" value="1"/>
</dbReference>
<evidence type="ECO:0000313" key="8">
    <source>
        <dbReference type="Proteomes" id="UP001479290"/>
    </source>
</evidence>
<name>A0AAW1ZSU9_CULAL</name>
<keyword evidence="8" id="KW-1185">Reference proteome</keyword>
<dbReference type="InterPro" id="IPR024936">
    <property type="entry name" value="Cyclophilin-type_PPIase"/>
</dbReference>
<dbReference type="InterPro" id="IPR020892">
    <property type="entry name" value="Cyclophilin-type_PPIase_CS"/>
</dbReference>
<comment type="caution">
    <text evidence="7">The sequence shown here is derived from an EMBL/GenBank/DDBJ whole genome shotgun (WGS) entry which is preliminary data.</text>
</comment>
<gene>
    <name evidence="7" type="ORF">ABG768_005552</name>
</gene>
<dbReference type="GO" id="GO:0016018">
    <property type="term" value="F:cyclosporin A binding"/>
    <property type="evidence" value="ECO:0007669"/>
    <property type="project" value="TreeGrafter"/>
</dbReference>
<evidence type="ECO:0000259" key="6">
    <source>
        <dbReference type="PROSITE" id="PS50072"/>
    </source>
</evidence>
<dbReference type="PIRSF" id="PIRSF001467">
    <property type="entry name" value="Peptidylpro_ismrse"/>
    <property type="match status" value="1"/>
</dbReference>
<dbReference type="GO" id="GO:0003755">
    <property type="term" value="F:peptidyl-prolyl cis-trans isomerase activity"/>
    <property type="evidence" value="ECO:0007669"/>
    <property type="project" value="UniProtKB-UniRule"/>
</dbReference>
<dbReference type="InterPro" id="IPR002130">
    <property type="entry name" value="Cyclophilin-type_PPIase_dom"/>
</dbReference>
<evidence type="ECO:0000256" key="1">
    <source>
        <dbReference type="ARBA" id="ARBA00000971"/>
    </source>
</evidence>
<organism evidence="7 8">
    <name type="scientific">Culter alburnus</name>
    <name type="common">Topmouth culter</name>
    <dbReference type="NCBI Taxonomy" id="194366"/>
    <lineage>
        <taxon>Eukaryota</taxon>
        <taxon>Metazoa</taxon>
        <taxon>Chordata</taxon>
        <taxon>Craniata</taxon>
        <taxon>Vertebrata</taxon>
        <taxon>Euteleostomi</taxon>
        <taxon>Actinopterygii</taxon>
        <taxon>Neopterygii</taxon>
        <taxon>Teleostei</taxon>
        <taxon>Ostariophysi</taxon>
        <taxon>Cypriniformes</taxon>
        <taxon>Xenocyprididae</taxon>
        <taxon>Xenocypridinae</taxon>
        <taxon>Culter</taxon>
    </lineage>
</organism>
<dbReference type="GO" id="GO:0006457">
    <property type="term" value="P:protein folding"/>
    <property type="evidence" value="ECO:0007669"/>
    <property type="project" value="InterPro"/>
</dbReference>
<dbReference type="InterPro" id="IPR029000">
    <property type="entry name" value="Cyclophilin-like_dom_sf"/>
</dbReference>
<evidence type="ECO:0000313" key="7">
    <source>
        <dbReference type="EMBL" id="KAK9964370.1"/>
    </source>
</evidence>
<reference evidence="7 8" key="1">
    <citation type="submission" date="2024-05" db="EMBL/GenBank/DDBJ databases">
        <title>A high-quality chromosomal-level genome assembly of Topmouth culter (Culter alburnus).</title>
        <authorList>
            <person name="Zhao H."/>
        </authorList>
    </citation>
    <scope>NUCLEOTIDE SEQUENCE [LARGE SCALE GENOMIC DNA]</scope>
    <source>
        <strain evidence="7">CATC2023</strain>
        <tissue evidence="7">Muscle</tissue>
    </source>
</reference>
<evidence type="ECO:0000256" key="2">
    <source>
        <dbReference type="ARBA" id="ARBA00002388"/>
    </source>
</evidence>
<accession>A0AAW1ZSU9</accession>
<dbReference type="PRINTS" id="PR00153">
    <property type="entry name" value="CSAPPISMRASE"/>
</dbReference>
<dbReference type="SUPFAM" id="SSF50891">
    <property type="entry name" value="Cyclophilin-like"/>
    <property type="match status" value="1"/>
</dbReference>
<protein>
    <recommendedName>
        <fullName evidence="5">Peptidyl-prolyl cis-trans isomerase</fullName>
        <shortName evidence="5">PPIase</shortName>
        <ecNumber evidence="5">5.2.1.8</ecNumber>
    </recommendedName>
</protein>
<feature type="domain" description="PPIase cyclophilin-type" evidence="6">
    <location>
        <begin position="31"/>
        <end position="186"/>
    </location>
</feature>
<sequence length="188" mass="20563">MLQLKNRLKYCSVAIAGKRLVSGPMKNPLVFMDIAADDEPIGRIIIEASHDLAMLNTNFRALCTGEYGFGYKGSDFHRIIPEFMCQGGDFTNHNGTGGKSIYGKKFNDENFKLKHTGPGVLSMANSGPNTNGSQFFICTAKTEWLDGKHVVFGQVKEGMDTVSLMESYGLHDGGTVKKIVITDCGELK</sequence>
<evidence type="ECO:0000256" key="4">
    <source>
        <dbReference type="ARBA" id="ARBA00023235"/>
    </source>
</evidence>
<dbReference type="Proteomes" id="UP001479290">
    <property type="component" value="Unassembled WGS sequence"/>
</dbReference>
<comment type="similarity">
    <text evidence="5">Belongs to the cyclophilin-type PPIase family.</text>
</comment>
<keyword evidence="4 5" id="KW-0413">Isomerase</keyword>
<dbReference type="FunFam" id="2.40.100.10:FF:000013">
    <property type="entry name" value="Peptidyl-prolyl cis-trans isomerase"/>
    <property type="match status" value="1"/>
</dbReference>
<evidence type="ECO:0000256" key="5">
    <source>
        <dbReference type="RuleBase" id="RU363019"/>
    </source>
</evidence>
<dbReference type="Pfam" id="PF00160">
    <property type="entry name" value="Pro_isomerase"/>
    <property type="match status" value="1"/>
</dbReference>
<dbReference type="EMBL" id="JAWDJR010000013">
    <property type="protein sequence ID" value="KAK9964370.1"/>
    <property type="molecule type" value="Genomic_DNA"/>
</dbReference>
<dbReference type="PANTHER" id="PTHR11071:SF579">
    <property type="entry name" value="PEPTIDYL-PROLYL CIS-TRANS ISOMERASE"/>
    <property type="match status" value="1"/>
</dbReference>
<keyword evidence="3 5" id="KW-0697">Rotamase</keyword>
<dbReference type="PROSITE" id="PS00170">
    <property type="entry name" value="CSA_PPIASE_1"/>
    <property type="match status" value="1"/>
</dbReference>
<proteinExistence type="inferred from homology"/>
<dbReference type="PROSITE" id="PS50072">
    <property type="entry name" value="CSA_PPIASE_2"/>
    <property type="match status" value="1"/>
</dbReference>
<dbReference type="EC" id="5.2.1.8" evidence="5"/>
<comment type="function">
    <text evidence="2 5">PPIases accelerate the folding of proteins. It catalyzes the cis-trans isomerization of proline imidic peptide bonds in oligopeptides.</text>
</comment>
<dbReference type="GO" id="GO:0005739">
    <property type="term" value="C:mitochondrion"/>
    <property type="evidence" value="ECO:0007669"/>
    <property type="project" value="TreeGrafter"/>
</dbReference>
<dbReference type="AlphaFoldDB" id="A0AAW1ZSU9"/>
<dbReference type="Gene3D" id="2.40.100.10">
    <property type="entry name" value="Cyclophilin-like"/>
    <property type="match status" value="1"/>
</dbReference>